<dbReference type="AlphaFoldDB" id="A0A843XJB9"/>
<accession>A0A843XJB9</accession>
<dbReference type="Proteomes" id="UP000652761">
    <property type="component" value="Unassembled WGS sequence"/>
</dbReference>
<sequence length="85" mass="8983">MSLGGESISSRHRAGGKPSSHQSTGDAWLPLKPARGGVDDWPGGVGKREPRVTTDLVTVELPSCRVARGSALLGSSFHYNKVDLQ</sequence>
<reference evidence="2" key="1">
    <citation type="submission" date="2017-07" db="EMBL/GenBank/DDBJ databases">
        <title>Taro Niue Genome Assembly and Annotation.</title>
        <authorList>
            <person name="Atibalentja N."/>
            <person name="Keating K."/>
            <person name="Fields C.J."/>
        </authorList>
    </citation>
    <scope>NUCLEOTIDE SEQUENCE</scope>
    <source>
        <strain evidence="2">Niue_2</strain>
        <tissue evidence="2">Leaf</tissue>
    </source>
</reference>
<dbReference type="EMBL" id="NMUH01008742">
    <property type="protein sequence ID" value="MQM19205.1"/>
    <property type="molecule type" value="Genomic_DNA"/>
</dbReference>
<gene>
    <name evidence="2" type="ORF">Taro_052205</name>
</gene>
<proteinExistence type="predicted"/>
<protein>
    <submittedName>
        <fullName evidence="2">Uncharacterized protein</fullName>
    </submittedName>
</protein>
<organism evidence="2 3">
    <name type="scientific">Colocasia esculenta</name>
    <name type="common">Wild taro</name>
    <name type="synonym">Arum esculentum</name>
    <dbReference type="NCBI Taxonomy" id="4460"/>
    <lineage>
        <taxon>Eukaryota</taxon>
        <taxon>Viridiplantae</taxon>
        <taxon>Streptophyta</taxon>
        <taxon>Embryophyta</taxon>
        <taxon>Tracheophyta</taxon>
        <taxon>Spermatophyta</taxon>
        <taxon>Magnoliopsida</taxon>
        <taxon>Liliopsida</taxon>
        <taxon>Araceae</taxon>
        <taxon>Aroideae</taxon>
        <taxon>Colocasieae</taxon>
        <taxon>Colocasia</taxon>
    </lineage>
</organism>
<keyword evidence="3" id="KW-1185">Reference proteome</keyword>
<name>A0A843XJB9_COLES</name>
<evidence type="ECO:0000256" key="1">
    <source>
        <dbReference type="SAM" id="MobiDB-lite"/>
    </source>
</evidence>
<evidence type="ECO:0000313" key="2">
    <source>
        <dbReference type="EMBL" id="MQM19205.1"/>
    </source>
</evidence>
<feature type="region of interest" description="Disordered" evidence="1">
    <location>
        <begin position="1"/>
        <end position="51"/>
    </location>
</feature>
<comment type="caution">
    <text evidence="2">The sequence shown here is derived from an EMBL/GenBank/DDBJ whole genome shotgun (WGS) entry which is preliminary data.</text>
</comment>
<evidence type="ECO:0000313" key="3">
    <source>
        <dbReference type="Proteomes" id="UP000652761"/>
    </source>
</evidence>